<protein>
    <submittedName>
        <fullName evidence="1">Uncharacterized protein</fullName>
    </submittedName>
</protein>
<reference evidence="1 2" key="1">
    <citation type="submission" date="2020-06" db="EMBL/GenBank/DDBJ databases">
        <title>Limosilactobacillus sp. nov.</title>
        <authorList>
            <person name="Ksiezarek M."/>
            <person name="Goncalves Ribeiro T."/>
            <person name="Rocha J."/>
            <person name="Grosso F."/>
            <person name="Peixe L."/>
        </authorList>
    </citation>
    <scope>NUCLEOTIDE SEQUENCE [LARGE SCALE GENOMIC DNA]</scope>
    <source>
        <strain evidence="2">c9Ua_26_M</strain>
    </source>
</reference>
<evidence type="ECO:0000313" key="1">
    <source>
        <dbReference type="EMBL" id="MBD8084800.1"/>
    </source>
</evidence>
<comment type="caution">
    <text evidence="1">The sequence shown here is derived from an EMBL/GenBank/DDBJ whole genome shotgun (WGS) entry which is preliminary data.</text>
</comment>
<name>A0ABR8ZHN4_9LACO</name>
<dbReference type="EMBL" id="JABUXR010000001">
    <property type="protein sequence ID" value="MBD8084800.1"/>
    <property type="molecule type" value="Genomic_DNA"/>
</dbReference>
<dbReference type="Proteomes" id="UP000645007">
    <property type="component" value="Unassembled WGS sequence"/>
</dbReference>
<organism evidence="1 2">
    <name type="scientific">Limosilactobacillus urinaemulieris</name>
    <dbReference type="NCBI Taxonomy" id="2742600"/>
    <lineage>
        <taxon>Bacteria</taxon>
        <taxon>Bacillati</taxon>
        <taxon>Bacillota</taxon>
        <taxon>Bacilli</taxon>
        <taxon>Lactobacillales</taxon>
        <taxon>Lactobacillaceae</taxon>
        <taxon>Limosilactobacillus</taxon>
    </lineage>
</organism>
<evidence type="ECO:0000313" key="2">
    <source>
        <dbReference type="Proteomes" id="UP000645007"/>
    </source>
</evidence>
<keyword evidence="2" id="KW-1185">Reference proteome</keyword>
<proteinExistence type="predicted"/>
<gene>
    <name evidence="1" type="ORF">HUK45_00715</name>
</gene>
<accession>A0ABR8ZHN4</accession>
<dbReference type="RefSeq" id="WP_191910636.1">
    <property type="nucleotide sequence ID" value="NZ_JABUXR010000001.1"/>
</dbReference>
<sequence length="52" mass="6327">MENKGEINFCWDKIGNRLRNLDKTEVKNIIADYYTNKIKVKDIITKYHFKYT</sequence>